<comment type="caution">
    <text evidence="1">The sequence shown here is derived from an EMBL/GenBank/DDBJ whole genome shotgun (WGS) entry which is preliminary data.</text>
</comment>
<dbReference type="EMBL" id="JAAIUW010000004">
    <property type="protein sequence ID" value="KAF7835293.1"/>
    <property type="molecule type" value="Genomic_DNA"/>
</dbReference>
<keyword evidence="2" id="KW-1185">Reference proteome</keyword>
<evidence type="ECO:0000313" key="1">
    <source>
        <dbReference type="EMBL" id="KAF7835293.1"/>
    </source>
</evidence>
<name>A0A834WZM0_9FABA</name>
<reference evidence="1" key="1">
    <citation type="submission" date="2020-09" db="EMBL/GenBank/DDBJ databases">
        <title>Genome-Enabled Discovery of Anthraquinone Biosynthesis in Senna tora.</title>
        <authorList>
            <person name="Kang S.-H."/>
            <person name="Pandey R.P."/>
            <person name="Lee C.-M."/>
            <person name="Sim J.-S."/>
            <person name="Jeong J.-T."/>
            <person name="Choi B.-S."/>
            <person name="Jung M."/>
            <person name="Ginzburg D."/>
            <person name="Zhao K."/>
            <person name="Won S.Y."/>
            <person name="Oh T.-J."/>
            <person name="Yu Y."/>
            <person name="Kim N.-H."/>
            <person name="Lee O.R."/>
            <person name="Lee T.-H."/>
            <person name="Bashyal P."/>
            <person name="Kim T.-S."/>
            <person name="Lee W.-H."/>
            <person name="Kawkins C."/>
            <person name="Kim C.-K."/>
            <person name="Kim J.S."/>
            <person name="Ahn B.O."/>
            <person name="Rhee S.Y."/>
            <person name="Sohng J.K."/>
        </authorList>
    </citation>
    <scope>NUCLEOTIDE SEQUENCE</scope>
    <source>
        <tissue evidence="1">Leaf</tissue>
    </source>
</reference>
<proteinExistence type="predicted"/>
<organism evidence="1 2">
    <name type="scientific">Senna tora</name>
    <dbReference type="NCBI Taxonomy" id="362788"/>
    <lineage>
        <taxon>Eukaryota</taxon>
        <taxon>Viridiplantae</taxon>
        <taxon>Streptophyta</taxon>
        <taxon>Embryophyta</taxon>
        <taxon>Tracheophyta</taxon>
        <taxon>Spermatophyta</taxon>
        <taxon>Magnoliopsida</taxon>
        <taxon>eudicotyledons</taxon>
        <taxon>Gunneridae</taxon>
        <taxon>Pentapetalae</taxon>
        <taxon>rosids</taxon>
        <taxon>fabids</taxon>
        <taxon>Fabales</taxon>
        <taxon>Fabaceae</taxon>
        <taxon>Caesalpinioideae</taxon>
        <taxon>Cassia clade</taxon>
        <taxon>Senna</taxon>
    </lineage>
</organism>
<sequence length="202" mass="22681">MVMRILSEKYNNLWYGRLCGNALGLCGRREVEVLLEEAKLQKKNRRSQKKKVSHISRGLLDKKYVAPGVPNCTSISNTAIHGCIKEAWLSSSRKNQSRKKRTDGLRRRVSSRISKGSFQNELLTLDVPDCSSIANPAIHGVWDEGGCLLQKKQSRKRTTYGFRRRLSSRISMGSFDKKPVKPGVPDCSSFANPAFLEIIADA</sequence>
<accession>A0A834WZM0</accession>
<gene>
    <name evidence="1" type="ORF">G2W53_010152</name>
</gene>
<evidence type="ECO:0000313" key="2">
    <source>
        <dbReference type="Proteomes" id="UP000634136"/>
    </source>
</evidence>
<dbReference type="AlphaFoldDB" id="A0A834WZM0"/>
<dbReference type="Proteomes" id="UP000634136">
    <property type="component" value="Unassembled WGS sequence"/>
</dbReference>
<protein>
    <submittedName>
        <fullName evidence="1">Uncharacterized protein</fullName>
    </submittedName>
</protein>